<accession>A0ABS9W354</accession>
<gene>
    <name evidence="2" type="ORF">MON41_08130</name>
</gene>
<proteinExistence type="predicted"/>
<feature type="region of interest" description="Disordered" evidence="1">
    <location>
        <begin position="52"/>
        <end position="90"/>
    </location>
</feature>
<organism evidence="2 3">
    <name type="scientific">Teichococcus vastitatis</name>
    <dbReference type="NCBI Taxonomy" id="2307076"/>
    <lineage>
        <taxon>Bacteria</taxon>
        <taxon>Pseudomonadati</taxon>
        <taxon>Pseudomonadota</taxon>
        <taxon>Alphaproteobacteria</taxon>
        <taxon>Acetobacterales</taxon>
        <taxon>Roseomonadaceae</taxon>
        <taxon>Roseomonas</taxon>
    </lineage>
</organism>
<protein>
    <submittedName>
        <fullName evidence="2">Uncharacterized protein</fullName>
    </submittedName>
</protein>
<reference evidence="2 3" key="1">
    <citation type="submission" date="2022-03" db="EMBL/GenBank/DDBJ databases">
        <title>Complete genome analysis of Roseomonas KG 17.1 : a prolific producer of plant growth promoters.</title>
        <authorList>
            <person name="Saadouli I."/>
            <person name="Najjari A."/>
            <person name="Mosbah A."/>
            <person name="Ouzari H.I."/>
        </authorList>
    </citation>
    <scope>NUCLEOTIDE SEQUENCE [LARGE SCALE GENOMIC DNA]</scope>
    <source>
        <strain evidence="2 3">KG17-1</strain>
    </source>
</reference>
<sequence length="90" mass="9601">MRQTSLSAGEQRITIQTNEQGTQVLGSADEVLGNYGTDRHEEMVDKYESDGWSVTASGDVRPAEAGPPTTQPNKDDGGDGFQELDLGISS</sequence>
<comment type="caution">
    <text evidence="2">The sequence shown here is derived from an EMBL/GenBank/DDBJ whole genome shotgun (WGS) entry which is preliminary data.</text>
</comment>
<name>A0ABS9W354_9PROT</name>
<keyword evidence="3" id="KW-1185">Reference proteome</keyword>
<dbReference type="Proteomes" id="UP001201985">
    <property type="component" value="Unassembled WGS sequence"/>
</dbReference>
<dbReference type="RefSeq" id="WP_120008067.1">
    <property type="nucleotide sequence ID" value="NZ_JALBUU010000004.1"/>
</dbReference>
<evidence type="ECO:0000256" key="1">
    <source>
        <dbReference type="SAM" id="MobiDB-lite"/>
    </source>
</evidence>
<evidence type="ECO:0000313" key="3">
    <source>
        <dbReference type="Proteomes" id="UP001201985"/>
    </source>
</evidence>
<dbReference type="EMBL" id="JALBUU010000004">
    <property type="protein sequence ID" value="MCI0753726.1"/>
    <property type="molecule type" value="Genomic_DNA"/>
</dbReference>
<evidence type="ECO:0000313" key="2">
    <source>
        <dbReference type="EMBL" id="MCI0753726.1"/>
    </source>
</evidence>